<protein>
    <recommendedName>
        <fullName evidence="3">Protein LURP-one-related 8</fullName>
    </recommendedName>
</protein>
<dbReference type="EMBL" id="JAAALK010000082">
    <property type="protein sequence ID" value="KAG8085124.1"/>
    <property type="molecule type" value="Genomic_DNA"/>
</dbReference>
<proteinExistence type="predicted"/>
<reference evidence="1" key="2">
    <citation type="submission" date="2021-02" db="EMBL/GenBank/DDBJ databases">
        <authorList>
            <person name="Kimball J.A."/>
            <person name="Haas M.W."/>
            <person name="Macchietto M."/>
            <person name="Kono T."/>
            <person name="Duquette J."/>
            <person name="Shao M."/>
        </authorList>
    </citation>
    <scope>NUCLEOTIDE SEQUENCE</scope>
    <source>
        <tissue evidence="1">Fresh leaf tissue</tissue>
    </source>
</reference>
<sequence length="283" mass="29846">MAWSVNSPKMQGHFRPSALTSYKMQGTTLLLTSHHSSSSPLLDSPLRSLTPLLARAGRAQHASMTRVHPNVASAAAPAAPAAPALAAAEAGAVSLTVWRRSLLFNGKGFTVFDGAGNLVFRVETYAGGSRREVVLMDADGRALLTIRRKKLSLADEWLVYDGDAASPSPSAPAPKRFTARRHVSLRQTKSLAHLSPARASAGGVAAPSCGYDVEGSYAGRCLDVFASPSAASAGEQQRRRRVAAVCRKEAAVGPDVFRLVVEPGFEPALAMAVVILLDQMHAP</sequence>
<dbReference type="PANTHER" id="PTHR31087:SF77">
    <property type="entry name" value="OS05G0311500 PROTEIN"/>
    <property type="match status" value="1"/>
</dbReference>
<dbReference type="Pfam" id="PF04525">
    <property type="entry name" value="LOR"/>
    <property type="match status" value="1"/>
</dbReference>
<dbReference type="InterPro" id="IPR007612">
    <property type="entry name" value="LOR"/>
</dbReference>
<dbReference type="Proteomes" id="UP000729402">
    <property type="component" value="Unassembled WGS sequence"/>
</dbReference>
<gene>
    <name evidence="1" type="ORF">GUJ93_ZPchr0010g7215</name>
</gene>
<dbReference type="OrthoDB" id="748129at2759"/>
<dbReference type="PANTHER" id="PTHR31087">
    <property type="match status" value="1"/>
</dbReference>
<organism evidence="1 2">
    <name type="scientific">Zizania palustris</name>
    <name type="common">Northern wild rice</name>
    <dbReference type="NCBI Taxonomy" id="103762"/>
    <lineage>
        <taxon>Eukaryota</taxon>
        <taxon>Viridiplantae</taxon>
        <taxon>Streptophyta</taxon>
        <taxon>Embryophyta</taxon>
        <taxon>Tracheophyta</taxon>
        <taxon>Spermatophyta</taxon>
        <taxon>Magnoliopsida</taxon>
        <taxon>Liliopsida</taxon>
        <taxon>Poales</taxon>
        <taxon>Poaceae</taxon>
        <taxon>BOP clade</taxon>
        <taxon>Oryzoideae</taxon>
        <taxon>Oryzeae</taxon>
        <taxon>Zizaniinae</taxon>
        <taxon>Zizania</taxon>
    </lineage>
</organism>
<evidence type="ECO:0000313" key="2">
    <source>
        <dbReference type="Proteomes" id="UP000729402"/>
    </source>
</evidence>
<accession>A0A8J6BDC7</accession>
<evidence type="ECO:0000313" key="1">
    <source>
        <dbReference type="EMBL" id="KAG8085124.1"/>
    </source>
</evidence>
<dbReference type="AlphaFoldDB" id="A0A8J6BDC7"/>
<comment type="caution">
    <text evidence="1">The sequence shown here is derived from an EMBL/GenBank/DDBJ whole genome shotgun (WGS) entry which is preliminary data.</text>
</comment>
<evidence type="ECO:0008006" key="3">
    <source>
        <dbReference type="Google" id="ProtNLM"/>
    </source>
</evidence>
<name>A0A8J6BDC7_ZIZPA</name>
<reference evidence="1" key="1">
    <citation type="journal article" date="2021" name="bioRxiv">
        <title>Whole Genome Assembly and Annotation of Northern Wild Rice, Zizania palustris L., Supports a Whole Genome Duplication in the Zizania Genus.</title>
        <authorList>
            <person name="Haas M."/>
            <person name="Kono T."/>
            <person name="Macchietto M."/>
            <person name="Millas R."/>
            <person name="McGilp L."/>
            <person name="Shao M."/>
            <person name="Duquette J."/>
            <person name="Hirsch C.N."/>
            <person name="Kimball J."/>
        </authorList>
    </citation>
    <scope>NUCLEOTIDE SEQUENCE</scope>
    <source>
        <tissue evidence="1">Fresh leaf tissue</tissue>
    </source>
</reference>
<keyword evidence="2" id="KW-1185">Reference proteome</keyword>